<keyword evidence="3" id="KW-0446">Lipid-binding</keyword>
<dbReference type="EMBL" id="RWIC01001589">
    <property type="protein sequence ID" value="TKC35242.1"/>
    <property type="molecule type" value="Genomic_DNA"/>
</dbReference>
<dbReference type="Gene3D" id="3.30.530.20">
    <property type="match status" value="1"/>
</dbReference>
<evidence type="ECO:0008006" key="6">
    <source>
        <dbReference type="Google" id="ProtNLM"/>
    </source>
</evidence>
<keyword evidence="1" id="KW-0813">Transport</keyword>
<accession>A0A4U1EGB9</accession>
<evidence type="ECO:0000256" key="3">
    <source>
        <dbReference type="ARBA" id="ARBA00023121"/>
    </source>
</evidence>
<reference evidence="5" key="1">
    <citation type="journal article" date="2019" name="IScience">
        <title>Narwhal Genome Reveals Long-Term Low Genetic Diversity despite Current Large Abundance Size.</title>
        <authorList>
            <person name="Westbury M.V."/>
            <person name="Petersen B."/>
            <person name="Garde E."/>
            <person name="Heide-Jorgensen M.P."/>
            <person name="Lorenzen E.D."/>
        </authorList>
    </citation>
    <scope>NUCLEOTIDE SEQUENCE [LARGE SCALE GENOMIC DNA]</scope>
</reference>
<dbReference type="SUPFAM" id="SSF55961">
    <property type="entry name" value="Bet v1-like"/>
    <property type="match status" value="1"/>
</dbReference>
<dbReference type="GO" id="GO:0006869">
    <property type="term" value="P:lipid transport"/>
    <property type="evidence" value="ECO:0007669"/>
    <property type="project" value="UniProtKB-KW"/>
</dbReference>
<dbReference type="Proteomes" id="UP000308365">
    <property type="component" value="Unassembled WGS sequence"/>
</dbReference>
<sequence>YRVEGIIPESTSKLSDFLYKPENRVTWDKSLKMYSMVQKIDSSNLMQFVSGHIHMSYHYTKFCHGLNIPPRLYRLSVFEALRREYGYYQLNPAYSKLVMFVQTEMRGKLAPSIIEATMPSNLVSFLLNVKDGVKTQNSIRTWMSS</sequence>
<proteinExistence type="predicted"/>
<dbReference type="PANTHER" id="PTHR46374">
    <property type="entry name" value="PROTEIN CBG07384"/>
    <property type="match status" value="1"/>
</dbReference>
<dbReference type="AlphaFoldDB" id="A0A4U1EGB9"/>
<dbReference type="PANTHER" id="PTHR46374:SF2">
    <property type="entry name" value="STAR-RELATED LIPID TRANSFER PROTEIN 6"/>
    <property type="match status" value="1"/>
</dbReference>
<feature type="non-terminal residue" evidence="4">
    <location>
        <position position="1"/>
    </location>
</feature>
<dbReference type="InterPro" id="IPR043556">
    <property type="entry name" value="StARD5/6"/>
</dbReference>
<name>A0A4U1EGB9_MONMO</name>
<gene>
    <name evidence="4" type="ORF">EI555_008478</name>
</gene>
<keyword evidence="2" id="KW-0445">Lipid transport</keyword>
<evidence type="ECO:0000256" key="2">
    <source>
        <dbReference type="ARBA" id="ARBA00023055"/>
    </source>
</evidence>
<evidence type="ECO:0000313" key="4">
    <source>
        <dbReference type="EMBL" id="TKC35242.1"/>
    </source>
</evidence>
<comment type="caution">
    <text evidence="4">The sequence shown here is derived from an EMBL/GenBank/DDBJ whole genome shotgun (WGS) entry which is preliminary data.</text>
</comment>
<evidence type="ECO:0000313" key="5">
    <source>
        <dbReference type="Proteomes" id="UP000308365"/>
    </source>
</evidence>
<dbReference type="InterPro" id="IPR023393">
    <property type="entry name" value="START-like_dom_sf"/>
</dbReference>
<evidence type="ECO:0000256" key="1">
    <source>
        <dbReference type="ARBA" id="ARBA00022448"/>
    </source>
</evidence>
<protein>
    <recommendedName>
        <fullName evidence="6">START domain-containing protein</fullName>
    </recommendedName>
</protein>
<organism evidence="4 5">
    <name type="scientific">Monodon monoceros</name>
    <name type="common">Narwhal</name>
    <name type="synonym">Ceratodon monodon</name>
    <dbReference type="NCBI Taxonomy" id="40151"/>
    <lineage>
        <taxon>Eukaryota</taxon>
        <taxon>Metazoa</taxon>
        <taxon>Chordata</taxon>
        <taxon>Craniata</taxon>
        <taxon>Vertebrata</taxon>
        <taxon>Euteleostomi</taxon>
        <taxon>Mammalia</taxon>
        <taxon>Eutheria</taxon>
        <taxon>Laurasiatheria</taxon>
        <taxon>Artiodactyla</taxon>
        <taxon>Whippomorpha</taxon>
        <taxon>Cetacea</taxon>
        <taxon>Odontoceti</taxon>
        <taxon>Monodontidae</taxon>
        <taxon>Monodon</taxon>
    </lineage>
</organism>
<dbReference type="GO" id="GO:0008289">
    <property type="term" value="F:lipid binding"/>
    <property type="evidence" value="ECO:0007669"/>
    <property type="project" value="UniProtKB-KW"/>
</dbReference>